<dbReference type="Proteomes" id="UP000319728">
    <property type="component" value="Unassembled WGS sequence"/>
</dbReference>
<keyword evidence="3" id="KW-1185">Reference proteome</keyword>
<dbReference type="EMBL" id="VLLP01000001">
    <property type="protein sequence ID" value="TWJ29606.1"/>
    <property type="molecule type" value="Genomic_DNA"/>
</dbReference>
<sequence>MSELAVEQAGLDWSTFVSTYWDRRPVLYRALPEPPFTPADTFHAAVRAAGPARGGRLFTANLQFTVERLQQTEPADRLPTGDDGSFDGYQRRVADLLDGRRYALIMNCFHAFDFPLWDRQRVFFAELWRRVGVPYVSAITTLFHGTYEHSPVGVHRDRYATFMYVLRGRKRMRFWARRPWHDPVTTVLDYQPYLADSFAVEVGPGDLLYWPASYYHVGESAGVEPATSVNVGVPREVSGAVAVPDLFGDLDPLRVGDPTAAVDQLDPVVAGVFAPGPGPDGRLPAGLPAALRQATDGLRASARDGRLRDRGTELSLRLWTAGGFRPAPPPAPTTPLDDDTRLRVRPESPPRWAPARAGTMIGANGHTTRTALRPAGVRRLLVALADGPPARVGDLVDDVDAPRKDVRDLLELLVGFRALQVAAPGARDGR</sequence>
<dbReference type="PROSITE" id="PS51184">
    <property type="entry name" value="JMJC"/>
    <property type="match status" value="1"/>
</dbReference>
<proteinExistence type="predicted"/>
<dbReference type="SUPFAM" id="SSF51197">
    <property type="entry name" value="Clavaminate synthase-like"/>
    <property type="match status" value="1"/>
</dbReference>
<organism evidence="2 3">
    <name type="scientific">Micromonospora sagamiensis</name>
    <dbReference type="NCBI Taxonomy" id="47875"/>
    <lineage>
        <taxon>Bacteria</taxon>
        <taxon>Bacillati</taxon>
        <taxon>Actinomycetota</taxon>
        <taxon>Actinomycetes</taxon>
        <taxon>Micromonosporales</taxon>
        <taxon>Micromonosporaceae</taxon>
        <taxon>Micromonospora</taxon>
    </lineage>
</organism>
<name>A0A562WH69_9ACTN</name>
<dbReference type="RefSeq" id="WP_145818492.1">
    <property type="nucleotide sequence ID" value="NZ_AP023438.1"/>
</dbReference>
<protein>
    <submittedName>
        <fullName evidence="2">Cupin superfamily protein</fullName>
    </submittedName>
</protein>
<dbReference type="OrthoDB" id="4518480at2"/>
<reference evidence="2 3" key="1">
    <citation type="submission" date="2019-07" db="EMBL/GenBank/DDBJ databases">
        <title>R&amp;d 2014.</title>
        <authorList>
            <person name="Klenk H.-P."/>
        </authorList>
    </citation>
    <scope>NUCLEOTIDE SEQUENCE [LARGE SCALE GENOMIC DNA]</scope>
    <source>
        <strain evidence="2 3">DSM 43912</strain>
    </source>
</reference>
<feature type="region of interest" description="Disordered" evidence="1">
    <location>
        <begin position="321"/>
        <end position="352"/>
    </location>
</feature>
<dbReference type="AlphaFoldDB" id="A0A562WH69"/>
<evidence type="ECO:0000313" key="3">
    <source>
        <dbReference type="Proteomes" id="UP000319728"/>
    </source>
</evidence>
<feature type="compositionally biased region" description="Basic and acidic residues" evidence="1">
    <location>
        <begin position="338"/>
        <end position="348"/>
    </location>
</feature>
<accession>A0A562WH69</accession>
<evidence type="ECO:0000256" key="1">
    <source>
        <dbReference type="SAM" id="MobiDB-lite"/>
    </source>
</evidence>
<comment type="caution">
    <text evidence="2">The sequence shown here is derived from an EMBL/GenBank/DDBJ whole genome shotgun (WGS) entry which is preliminary data.</text>
</comment>
<evidence type="ECO:0000313" key="2">
    <source>
        <dbReference type="EMBL" id="TWJ29606.1"/>
    </source>
</evidence>
<dbReference type="InterPro" id="IPR003347">
    <property type="entry name" value="JmjC_dom"/>
</dbReference>
<dbReference type="Pfam" id="PF08007">
    <property type="entry name" value="JmjC_2"/>
    <property type="match status" value="1"/>
</dbReference>
<dbReference type="Gene3D" id="2.60.120.650">
    <property type="entry name" value="Cupin"/>
    <property type="match status" value="1"/>
</dbReference>
<gene>
    <name evidence="2" type="ORF">JD81_03117</name>
</gene>